<feature type="compositionally biased region" description="Polar residues" evidence="1">
    <location>
        <begin position="168"/>
        <end position="177"/>
    </location>
</feature>
<evidence type="ECO:0000256" key="1">
    <source>
        <dbReference type="SAM" id="MobiDB-lite"/>
    </source>
</evidence>
<reference evidence="2 3" key="1">
    <citation type="submission" date="2016-05" db="EMBL/GenBank/DDBJ databases">
        <title>Comparative analysis of secretome profiles of manganese(II)-oxidizing ascomycete fungi.</title>
        <authorList>
            <consortium name="DOE Joint Genome Institute"/>
            <person name="Zeiner C.A."/>
            <person name="Purvine S.O."/>
            <person name="Zink E.M."/>
            <person name="Wu S."/>
            <person name="Pasa-Tolic L."/>
            <person name="Chaput D.L."/>
            <person name="Haridas S."/>
            <person name="Grigoriev I.V."/>
            <person name="Santelli C.M."/>
            <person name="Hansel C.M."/>
        </authorList>
    </citation>
    <scope>NUCLEOTIDE SEQUENCE [LARGE SCALE GENOMIC DNA]</scope>
    <source>
        <strain evidence="2 3">SRC1lrK2f</strain>
    </source>
</reference>
<dbReference type="GeneID" id="29116886"/>
<feature type="region of interest" description="Disordered" evidence="1">
    <location>
        <begin position="149"/>
        <end position="177"/>
    </location>
</feature>
<gene>
    <name evidence="2" type="ORF">CC77DRAFT_334361</name>
</gene>
<evidence type="ECO:0000313" key="3">
    <source>
        <dbReference type="Proteomes" id="UP000077248"/>
    </source>
</evidence>
<feature type="region of interest" description="Disordered" evidence="1">
    <location>
        <begin position="114"/>
        <end position="134"/>
    </location>
</feature>
<evidence type="ECO:0000313" key="2">
    <source>
        <dbReference type="EMBL" id="OAG25554.1"/>
    </source>
</evidence>
<protein>
    <submittedName>
        <fullName evidence="2">Uncharacterized protein</fullName>
    </submittedName>
</protein>
<accession>A0A177E0Q0</accession>
<dbReference type="VEuPathDB" id="FungiDB:CC77DRAFT_334361"/>
<dbReference type="AlphaFoldDB" id="A0A177E0Q0"/>
<dbReference type="RefSeq" id="XP_018390975.1">
    <property type="nucleotide sequence ID" value="XM_018531292.1"/>
</dbReference>
<proteinExistence type="predicted"/>
<sequence>MTILSTRAAALSQLHQLASCPHFLALPVVPGTARADAASARSLQSHQGCEASLFASSLPLDHHFISDNMLTRVTNSPKKSIGQLTTRSGTLQFSFPSSTQGRLSTCELAQISQSNPAGVAERSYPRRHDRSRSTMRTCQAREFHEPLINHTGASHKNPNDGYAINKHIPSTAQRPSS</sequence>
<keyword evidence="3" id="KW-1185">Reference proteome</keyword>
<dbReference type="EMBL" id="KV441470">
    <property type="protein sequence ID" value="OAG25554.1"/>
    <property type="molecule type" value="Genomic_DNA"/>
</dbReference>
<name>A0A177E0Q0_ALTAL</name>
<organism evidence="2 3">
    <name type="scientific">Alternaria alternata</name>
    <name type="common">Alternaria rot fungus</name>
    <name type="synonym">Torula alternata</name>
    <dbReference type="NCBI Taxonomy" id="5599"/>
    <lineage>
        <taxon>Eukaryota</taxon>
        <taxon>Fungi</taxon>
        <taxon>Dikarya</taxon>
        <taxon>Ascomycota</taxon>
        <taxon>Pezizomycotina</taxon>
        <taxon>Dothideomycetes</taxon>
        <taxon>Pleosporomycetidae</taxon>
        <taxon>Pleosporales</taxon>
        <taxon>Pleosporineae</taxon>
        <taxon>Pleosporaceae</taxon>
        <taxon>Alternaria</taxon>
        <taxon>Alternaria sect. Alternaria</taxon>
        <taxon>Alternaria alternata complex</taxon>
    </lineage>
</organism>
<dbReference type="KEGG" id="aalt:CC77DRAFT_334361"/>
<dbReference type="Proteomes" id="UP000077248">
    <property type="component" value="Unassembled WGS sequence"/>
</dbReference>